<dbReference type="OrthoDB" id="6621432at2759"/>
<keyword evidence="2" id="KW-1185">Reference proteome</keyword>
<sequence length="180" mass="20779">MGTDCDKSEVVHLDVWKSGVLLKILAICSPPCNSSDFSYVNHCKHTIFVADFKAHSPIGVYSDTNEAGGRVQDFLISSTFELVYNKGDPHTDLHYNDRRFTPDLLMVTADLYKFTKRTVLKDPGSGHRQMAAPTFISYNNEIIYSELISQQMAARYKEICFQIREWKIYKRTFEFRDVLF</sequence>
<evidence type="ECO:0000313" key="2">
    <source>
        <dbReference type="Proteomes" id="UP000887013"/>
    </source>
</evidence>
<dbReference type="InterPro" id="IPR036691">
    <property type="entry name" value="Endo/exonu/phosph_ase_sf"/>
</dbReference>
<evidence type="ECO:0000313" key="1">
    <source>
        <dbReference type="EMBL" id="GFT63009.1"/>
    </source>
</evidence>
<dbReference type="EMBL" id="BMAW01019364">
    <property type="protein sequence ID" value="GFT63009.1"/>
    <property type="molecule type" value="Genomic_DNA"/>
</dbReference>
<dbReference type="Gene3D" id="3.60.10.10">
    <property type="entry name" value="Endonuclease/exonuclease/phosphatase"/>
    <property type="match status" value="1"/>
</dbReference>
<dbReference type="Proteomes" id="UP000887013">
    <property type="component" value="Unassembled WGS sequence"/>
</dbReference>
<comment type="caution">
    <text evidence="1">The sequence shown here is derived from an EMBL/GenBank/DDBJ whole genome shotgun (WGS) entry which is preliminary data.</text>
</comment>
<protein>
    <submittedName>
        <fullName evidence="1">Uncharacterized protein</fullName>
    </submittedName>
</protein>
<organism evidence="1 2">
    <name type="scientific">Nephila pilipes</name>
    <name type="common">Giant wood spider</name>
    <name type="synonym">Nephila maculata</name>
    <dbReference type="NCBI Taxonomy" id="299642"/>
    <lineage>
        <taxon>Eukaryota</taxon>
        <taxon>Metazoa</taxon>
        <taxon>Ecdysozoa</taxon>
        <taxon>Arthropoda</taxon>
        <taxon>Chelicerata</taxon>
        <taxon>Arachnida</taxon>
        <taxon>Araneae</taxon>
        <taxon>Araneomorphae</taxon>
        <taxon>Entelegynae</taxon>
        <taxon>Araneoidea</taxon>
        <taxon>Nephilidae</taxon>
        <taxon>Nephila</taxon>
    </lineage>
</organism>
<reference evidence="1" key="1">
    <citation type="submission" date="2020-08" db="EMBL/GenBank/DDBJ databases">
        <title>Multicomponent nature underlies the extraordinary mechanical properties of spider dragline silk.</title>
        <authorList>
            <person name="Kono N."/>
            <person name="Nakamura H."/>
            <person name="Mori M."/>
            <person name="Yoshida Y."/>
            <person name="Ohtoshi R."/>
            <person name="Malay A.D."/>
            <person name="Moran D.A.P."/>
            <person name="Tomita M."/>
            <person name="Numata K."/>
            <person name="Arakawa K."/>
        </authorList>
    </citation>
    <scope>NUCLEOTIDE SEQUENCE</scope>
</reference>
<proteinExistence type="predicted"/>
<dbReference type="AlphaFoldDB" id="A0A8X6PEF2"/>
<accession>A0A8X6PEF2</accession>
<gene>
    <name evidence="1" type="ORF">NPIL_685061</name>
</gene>
<name>A0A8X6PEF2_NEPPI</name>